<evidence type="ECO:0000259" key="1">
    <source>
        <dbReference type="PROSITE" id="PS50883"/>
    </source>
</evidence>
<dbReference type="AlphaFoldDB" id="A0A6N3IPI3"/>
<dbReference type="Gene3D" id="3.20.20.450">
    <property type="entry name" value="EAL domain"/>
    <property type="match status" value="1"/>
</dbReference>
<feature type="domain" description="EAL" evidence="1">
    <location>
        <begin position="1"/>
        <end position="187"/>
    </location>
</feature>
<dbReference type="Pfam" id="PF00563">
    <property type="entry name" value="EAL"/>
    <property type="match status" value="1"/>
</dbReference>
<dbReference type="PROSITE" id="PS50883">
    <property type="entry name" value="EAL"/>
    <property type="match status" value="1"/>
</dbReference>
<accession>A0A6N3IPI3</accession>
<gene>
    <name evidence="2" type="ORF">AVDCRST_MAG81-5446</name>
</gene>
<dbReference type="GO" id="GO:0071111">
    <property type="term" value="F:cyclic-guanylate-specific phosphodiesterase activity"/>
    <property type="evidence" value="ECO:0007669"/>
    <property type="project" value="InterPro"/>
</dbReference>
<dbReference type="InterPro" id="IPR001633">
    <property type="entry name" value="EAL_dom"/>
</dbReference>
<dbReference type="SMART" id="SM00052">
    <property type="entry name" value="EAL"/>
    <property type="match status" value="1"/>
</dbReference>
<dbReference type="PANTHER" id="PTHR33121:SF15">
    <property type="entry name" value="BLUE LIGHT- AND TEMPERATURE-REGULATED ANTIREPRESSOR BLUF"/>
    <property type="match status" value="1"/>
</dbReference>
<dbReference type="CDD" id="cd01948">
    <property type="entry name" value="EAL"/>
    <property type="match status" value="1"/>
</dbReference>
<evidence type="ECO:0000313" key="2">
    <source>
        <dbReference type="EMBL" id="CAA9590517.1"/>
    </source>
</evidence>
<organism evidence="2">
    <name type="scientific">uncultured Synechococcales cyanobacterium</name>
    <dbReference type="NCBI Taxonomy" id="1936017"/>
    <lineage>
        <taxon>Bacteria</taxon>
        <taxon>Bacillati</taxon>
        <taxon>Cyanobacteriota</taxon>
        <taxon>Cyanophyceae</taxon>
        <taxon>Synechococcales</taxon>
        <taxon>environmental samples</taxon>
    </lineage>
</organism>
<dbReference type="InterPro" id="IPR050706">
    <property type="entry name" value="Cyclic-di-GMP_PDE-like"/>
</dbReference>
<protein>
    <recommendedName>
        <fullName evidence="1">EAL domain-containing protein</fullName>
    </recommendedName>
</protein>
<name>A0A6N3IPI3_9CYAN</name>
<dbReference type="SUPFAM" id="SSF141868">
    <property type="entry name" value="EAL domain-like"/>
    <property type="match status" value="1"/>
</dbReference>
<proteinExistence type="predicted"/>
<reference evidence="2" key="1">
    <citation type="submission" date="2020-02" db="EMBL/GenBank/DDBJ databases">
        <authorList>
            <person name="Meier V. D."/>
        </authorList>
    </citation>
    <scope>NUCLEOTIDE SEQUENCE</scope>
    <source>
        <strain evidence="2">AVDCRST_MAG81</strain>
    </source>
</reference>
<sequence length="187" mass="20914">MLFQLDLAARRSAIQAAFRHGLQNKLFINFIPTAIYDPAFCLRSTIAAIDEAGISHENVVFEVVESDQSPDIVHLQNILSFYRDSGFQVALDDLGAGYSGLNLIHQLRPDFIKLDMALSRNVHQDPYKALIAEKLLEIAQHLNIQTIAEGIESEEELHWVREHGATFVQGYLIGKPAALPMNTTPTF</sequence>
<dbReference type="InterPro" id="IPR035919">
    <property type="entry name" value="EAL_sf"/>
</dbReference>
<dbReference type="EMBL" id="CADCWO010000264">
    <property type="protein sequence ID" value="CAA9590517.1"/>
    <property type="molecule type" value="Genomic_DNA"/>
</dbReference>
<dbReference type="PANTHER" id="PTHR33121">
    <property type="entry name" value="CYCLIC DI-GMP PHOSPHODIESTERASE PDEF"/>
    <property type="match status" value="1"/>
</dbReference>